<name>A0A7K1KP75_9BACT</name>
<evidence type="ECO:0000313" key="2">
    <source>
        <dbReference type="EMBL" id="MUM77889.1"/>
    </source>
</evidence>
<reference evidence="2 3" key="1">
    <citation type="submission" date="2019-11" db="EMBL/GenBank/DDBJ databases">
        <title>Pseudodesulfovibrio alkaliphilus, sp. nov., an alkaliphilic sulfate-reducing bacteria from mud volcano of Taman peninsula, Russia.</title>
        <authorList>
            <person name="Frolova A."/>
            <person name="Merkel A.Y."/>
            <person name="Slobodkin A.I."/>
        </authorList>
    </citation>
    <scope>NUCLEOTIDE SEQUENCE [LARGE SCALE GENOMIC DNA]</scope>
    <source>
        <strain evidence="2 3">F-1</strain>
    </source>
</reference>
<dbReference type="InterPro" id="IPR005546">
    <property type="entry name" value="Autotransporte_beta"/>
</dbReference>
<evidence type="ECO:0000313" key="3">
    <source>
        <dbReference type="Proteomes" id="UP000461162"/>
    </source>
</evidence>
<evidence type="ECO:0000259" key="1">
    <source>
        <dbReference type="PROSITE" id="PS51208"/>
    </source>
</evidence>
<dbReference type="SUPFAM" id="SSF103515">
    <property type="entry name" value="Autotransporter"/>
    <property type="match status" value="1"/>
</dbReference>
<dbReference type="SMART" id="SM00869">
    <property type="entry name" value="Autotransporter"/>
    <property type="match status" value="1"/>
</dbReference>
<organism evidence="2 3">
    <name type="scientific">Pseudodesulfovibrio alkaliphilus</name>
    <dbReference type="NCBI Taxonomy" id="2661613"/>
    <lineage>
        <taxon>Bacteria</taxon>
        <taxon>Pseudomonadati</taxon>
        <taxon>Thermodesulfobacteriota</taxon>
        <taxon>Desulfovibrionia</taxon>
        <taxon>Desulfovibrionales</taxon>
        <taxon>Desulfovibrionaceae</taxon>
    </lineage>
</organism>
<dbReference type="InterPro" id="IPR014262">
    <property type="entry name" value="HAF_rpt"/>
</dbReference>
<dbReference type="InterPro" id="IPR036709">
    <property type="entry name" value="Autotransporte_beta_dom_sf"/>
</dbReference>
<dbReference type="Proteomes" id="UP000461162">
    <property type="component" value="Unassembled WGS sequence"/>
</dbReference>
<gene>
    <name evidence="2" type="ORF">GKC30_09605</name>
</gene>
<feature type="domain" description="Autotransporter" evidence="1">
    <location>
        <begin position="395"/>
        <end position="687"/>
    </location>
</feature>
<keyword evidence="3" id="KW-1185">Reference proteome</keyword>
<dbReference type="Gene3D" id="2.40.128.130">
    <property type="entry name" value="Autotransporter beta-domain"/>
    <property type="match status" value="1"/>
</dbReference>
<accession>A0A7K1KP75</accession>
<proteinExistence type="predicted"/>
<dbReference type="AlphaFoldDB" id="A0A7K1KP75"/>
<comment type="caution">
    <text evidence="2">The sequence shown here is derived from an EMBL/GenBank/DDBJ whole genome shotgun (WGS) entry which is preliminary data.</text>
</comment>
<dbReference type="EMBL" id="WODC01000005">
    <property type="protein sequence ID" value="MUM77889.1"/>
    <property type="molecule type" value="Genomic_DNA"/>
</dbReference>
<dbReference type="Pfam" id="PF03797">
    <property type="entry name" value="Autotransporter"/>
    <property type="match status" value="1"/>
</dbReference>
<sequence length="687" mass="70726">MAVPASSPRAGKLAATCILSVILFIFCCGTTASSSDFEGLGDLPGGSFSSQAWGVSSDGSVVIGTSSVDGPLNAFRWTQAGGMISLGDLPGGGLNSGADAVNSDGSVVVGSGSSASGQEAFRWTQAGGMVGLGDLEGGSFNSQAHDVNADGSVVVGYGSIAGGREAFRWTQEDGMVSLGDLPGGIIESAARGVSGDGSVVVGYGTTDTGREAFRWTQASGMVALGFLAGGNESYAWRTNDDGSVIVGTSESASGWEAFRWTQAGGMVGLGDLPGGAVDSWGYDISSDGSVIVGYGTTDVGQEAFRWTESTGMQSLKDILTANGVDLTGWTLTEATGVSGDGTTIVGIGTSPNGTEAFIARNTGVITTATLNNSLASMGQVSSTVSSMSQTITSSMMDASHSAQLNTSEGLSSGDEMNGRTQLWVVGTVISDSSLSGDDFGGEGGVGLTRYLANGLSVGGGAFSGKRSLDTSHGGNQKTSLIGPGVFVAYAPEAYGLRLEGGGTWHYVNMDLKRGYQNAGGSAQSSGSTQAQAFGIYGRIGWAFPVASRVALQPFAQYNWQRVKIDGYTESGGPFPARFDSRTDTSNRARLGLQAQYSYSESLNLWSWAAWSHRFENKGASMGGQLTGLYAFNYDGGPVDRNWGDAGVGAKWRPYEGFETFSRLSFGIDSQHNAEPDLALTIGLGWDI</sequence>
<dbReference type="NCBIfam" id="TIGR02913">
    <property type="entry name" value="HAF_rpt"/>
    <property type="match status" value="5"/>
</dbReference>
<dbReference type="PROSITE" id="PS51208">
    <property type="entry name" value="AUTOTRANSPORTER"/>
    <property type="match status" value="1"/>
</dbReference>
<protein>
    <submittedName>
        <fullName evidence="2">Autotransporter domain-containing protein</fullName>
    </submittedName>
</protein>